<accession>A0A554LIJ2</accession>
<dbReference type="EMBL" id="VMGN01000067">
    <property type="protein sequence ID" value="TSC92661.1"/>
    <property type="molecule type" value="Genomic_DNA"/>
</dbReference>
<organism evidence="2 3">
    <name type="scientific">Candidatus Berkelbacteria bacterium Athens1014_28</name>
    <dbReference type="NCBI Taxonomy" id="2017145"/>
    <lineage>
        <taxon>Bacteria</taxon>
        <taxon>Candidatus Berkelbacteria</taxon>
    </lineage>
</organism>
<sequence length="113" mass="13341">MKNNYKKIVDFIQKCHRKRYIDVVLIFLAFILGAYLYWDIVNIITLCYIVFFILFPMSSHFYLKIALSLLTVWAVSSVLIRDPIAENFAIIAFCSLVFSVAKLFNEYRRKVDN</sequence>
<feature type="transmembrane region" description="Helical" evidence="1">
    <location>
        <begin position="43"/>
        <end position="63"/>
    </location>
</feature>
<protein>
    <submittedName>
        <fullName evidence="2">Uncharacterized protein</fullName>
    </submittedName>
</protein>
<keyword evidence="1" id="KW-1133">Transmembrane helix</keyword>
<keyword evidence="1" id="KW-0472">Membrane</keyword>
<gene>
    <name evidence="2" type="ORF">Athens101428_819</name>
</gene>
<proteinExistence type="predicted"/>
<keyword evidence="1" id="KW-0812">Transmembrane</keyword>
<comment type="caution">
    <text evidence="2">The sequence shown here is derived from an EMBL/GenBank/DDBJ whole genome shotgun (WGS) entry which is preliminary data.</text>
</comment>
<evidence type="ECO:0000256" key="1">
    <source>
        <dbReference type="SAM" id="Phobius"/>
    </source>
</evidence>
<evidence type="ECO:0000313" key="2">
    <source>
        <dbReference type="EMBL" id="TSC92661.1"/>
    </source>
</evidence>
<reference evidence="2 3" key="1">
    <citation type="submission" date="2017-07" db="EMBL/GenBank/DDBJ databases">
        <title>Mechanisms for carbon and nitrogen cycling indicate functional differentiation within the Candidate Phyla Radiation.</title>
        <authorList>
            <person name="Danczak R.E."/>
            <person name="Johnston M.D."/>
            <person name="Kenah C."/>
            <person name="Slattery M."/>
            <person name="Wrighton K.C."/>
            <person name="Wilkins M.J."/>
        </authorList>
    </citation>
    <scope>NUCLEOTIDE SEQUENCE [LARGE SCALE GENOMIC DNA]</scope>
    <source>
        <strain evidence="2">Athens1014_28</strain>
    </source>
</reference>
<feature type="transmembrane region" description="Helical" evidence="1">
    <location>
        <begin position="84"/>
        <end position="104"/>
    </location>
</feature>
<name>A0A554LIJ2_9BACT</name>
<dbReference type="Proteomes" id="UP000316495">
    <property type="component" value="Unassembled WGS sequence"/>
</dbReference>
<dbReference type="AlphaFoldDB" id="A0A554LIJ2"/>
<evidence type="ECO:0000313" key="3">
    <source>
        <dbReference type="Proteomes" id="UP000316495"/>
    </source>
</evidence>
<feature type="transmembrane region" description="Helical" evidence="1">
    <location>
        <begin position="20"/>
        <end position="37"/>
    </location>
</feature>